<reference evidence="5 6" key="1">
    <citation type="submission" date="2015-11" db="EMBL/GenBank/DDBJ databases">
        <title>Genomic analysis of 38 Legionella species identifies large and diverse effector repertoires.</title>
        <authorList>
            <person name="Burstein D."/>
            <person name="Amaro F."/>
            <person name="Zusman T."/>
            <person name="Lifshitz Z."/>
            <person name="Cohen O."/>
            <person name="Gilbert J.A."/>
            <person name="Pupko T."/>
            <person name="Shuman H.A."/>
            <person name="Segal G."/>
        </authorList>
    </citation>
    <scope>NUCLEOTIDE SEQUENCE [LARGE SCALE GENOMIC DNA]</scope>
    <source>
        <strain evidence="5 6">ATCC 49505</strain>
    </source>
</reference>
<name>A0A0W0VN30_9GAMM</name>
<organism evidence="5 6">
    <name type="scientific">Legionella londiniensis</name>
    <dbReference type="NCBI Taxonomy" id="45068"/>
    <lineage>
        <taxon>Bacteria</taxon>
        <taxon>Pseudomonadati</taxon>
        <taxon>Pseudomonadota</taxon>
        <taxon>Gammaproteobacteria</taxon>
        <taxon>Legionellales</taxon>
        <taxon>Legionellaceae</taxon>
        <taxon>Legionella</taxon>
    </lineage>
</organism>
<dbReference type="PANTHER" id="PTHR36530:SF1">
    <property type="entry name" value="AMOEBIASIN-1"/>
    <property type="match status" value="1"/>
</dbReference>
<evidence type="ECO:0000259" key="4">
    <source>
        <dbReference type="Pfam" id="PF09394"/>
    </source>
</evidence>
<dbReference type="AlphaFoldDB" id="A0A0W0VN30"/>
<dbReference type="OrthoDB" id="670336at2"/>
<sequence>MKILLSGLLLFFPLLASAANTMSIEVDPRSKQFQVPLSANPTTGFQWTVKKFDKQLLRLKKSEFIASKTKRIGAGGKMIFTFELLEVKSYPESTDILFQYARPWEKKDGSLQQVRVLFQQKKLDKSDQ</sequence>
<evidence type="ECO:0000256" key="1">
    <source>
        <dbReference type="ARBA" id="ARBA00022690"/>
    </source>
</evidence>
<feature type="signal peptide" evidence="3">
    <location>
        <begin position="1"/>
        <end position="18"/>
    </location>
</feature>
<evidence type="ECO:0000313" key="6">
    <source>
        <dbReference type="Proteomes" id="UP000054997"/>
    </source>
</evidence>
<dbReference type="Gene3D" id="2.60.40.2020">
    <property type="match status" value="1"/>
</dbReference>
<accession>A0A0W0VN30</accession>
<dbReference type="InterPro" id="IPR052781">
    <property type="entry name" value="Cys_protease_inhibitor_I42"/>
</dbReference>
<comment type="caution">
    <text evidence="5">The sequence shown here is derived from an EMBL/GenBank/DDBJ whole genome shotgun (WGS) entry which is preliminary data.</text>
</comment>
<dbReference type="InterPro" id="IPR036331">
    <property type="entry name" value="Chagasin-like_sf"/>
</dbReference>
<dbReference type="Pfam" id="PF09394">
    <property type="entry name" value="Inhibitor_I42"/>
    <property type="match status" value="1"/>
</dbReference>
<dbReference type="PATRIC" id="fig|45068.5.peg.786"/>
<feature type="chain" id="PRO_5006914960" evidence="3">
    <location>
        <begin position="19"/>
        <end position="128"/>
    </location>
</feature>
<evidence type="ECO:0000256" key="2">
    <source>
        <dbReference type="ARBA" id="ARBA00022704"/>
    </source>
</evidence>
<dbReference type="GO" id="GO:0004869">
    <property type="term" value="F:cysteine-type endopeptidase inhibitor activity"/>
    <property type="evidence" value="ECO:0007669"/>
    <property type="project" value="UniProtKB-KW"/>
</dbReference>
<dbReference type="EMBL" id="LNYK01000014">
    <property type="protein sequence ID" value="KTD21573.1"/>
    <property type="molecule type" value="Genomic_DNA"/>
</dbReference>
<dbReference type="SUPFAM" id="SSF141066">
    <property type="entry name" value="ICP-like"/>
    <property type="match status" value="1"/>
</dbReference>
<keyword evidence="2" id="KW-0789">Thiol protease inhibitor</keyword>
<dbReference type="PANTHER" id="PTHR36530">
    <property type="entry name" value="INHIBITOR OF CYSTEINE PEPTIDASE"/>
    <property type="match status" value="1"/>
</dbReference>
<keyword evidence="6" id="KW-1185">Reference proteome</keyword>
<proteinExistence type="predicted"/>
<protein>
    <submittedName>
        <fullName evidence="5">Secreted protein</fullName>
    </submittedName>
</protein>
<dbReference type="InterPro" id="IPR018990">
    <property type="entry name" value="Prot_inh_I42_chagasin"/>
</dbReference>
<dbReference type="RefSeq" id="WP_058528751.1">
    <property type="nucleotide sequence ID" value="NZ_CAAAHZ010000004.1"/>
</dbReference>
<keyword evidence="1" id="KW-0646">Protease inhibitor</keyword>
<evidence type="ECO:0000313" key="5">
    <source>
        <dbReference type="EMBL" id="KTD21573.1"/>
    </source>
</evidence>
<gene>
    <name evidence="5" type="ORF">Llon_0738</name>
</gene>
<evidence type="ECO:0000256" key="3">
    <source>
        <dbReference type="SAM" id="SignalP"/>
    </source>
</evidence>
<keyword evidence="3" id="KW-0732">Signal</keyword>
<dbReference type="Proteomes" id="UP000054997">
    <property type="component" value="Unassembled WGS sequence"/>
</dbReference>
<feature type="domain" description="Proteinase inhibitor I42 chagasin" evidence="4">
    <location>
        <begin position="31"/>
        <end position="108"/>
    </location>
</feature>
<dbReference type="STRING" id="45068.Llon_0738"/>